<name>A0A1B3WDU4_9FIRM</name>
<gene>
    <name evidence="1" type="ORF">BCB69_03600</name>
</gene>
<dbReference type="KEGG" id="dpn:BCB69_03600"/>
<reference evidence="2" key="1">
    <citation type="submission" date="2016-08" db="EMBL/GenBank/DDBJ databases">
        <authorList>
            <person name="Holder M.E."/>
            <person name="Ajami N.J."/>
            <person name="Petrosino J.F."/>
        </authorList>
    </citation>
    <scope>NUCLEOTIDE SEQUENCE [LARGE SCALE GENOMIC DNA]</scope>
    <source>
        <strain evidence="2">F0677</strain>
    </source>
</reference>
<dbReference type="AlphaFoldDB" id="A0A1B3WDU4"/>
<dbReference type="STRING" id="39950.BCB69_03600"/>
<organism evidence="1 2">
    <name type="scientific">Dialister pneumosintes</name>
    <dbReference type="NCBI Taxonomy" id="39950"/>
    <lineage>
        <taxon>Bacteria</taxon>
        <taxon>Bacillati</taxon>
        <taxon>Bacillota</taxon>
        <taxon>Negativicutes</taxon>
        <taxon>Veillonellales</taxon>
        <taxon>Veillonellaceae</taxon>
        <taxon>Dialister</taxon>
    </lineage>
</organism>
<dbReference type="InterPro" id="IPR009711">
    <property type="entry name" value="UPF0473"/>
</dbReference>
<proteinExistence type="predicted"/>
<dbReference type="Proteomes" id="UP000094757">
    <property type="component" value="Chromosome"/>
</dbReference>
<evidence type="ECO:0000313" key="1">
    <source>
        <dbReference type="EMBL" id="AOH39129.1"/>
    </source>
</evidence>
<evidence type="ECO:0008006" key="3">
    <source>
        <dbReference type="Google" id="ProtNLM"/>
    </source>
</evidence>
<dbReference type="EMBL" id="CP017037">
    <property type="protein sequence ID" value="AOH39129.1"/>
    <property type="molecule type" value="Genomic_DNA"/>
</dbReference>
<protein>
    <recommendedName>
        <fullName evidence="3">DUF1292 domain-containing protein</fullName>
    </recommendedName>
</protein>
<sequence length="88" mass="9922">MTNEKNRESIPVVVTDPDGFEREFVEEAVIPFAGKHFAVLVSIPDSMNDEEEPDIILAKMIINEQGETEYIAPSDDEFEAVASIYEKM</sequence>
<dbReference type="Pfam" id="PF06949">
    <property type="entry name" value="DUF1292"/>
    <property type="match status" value="1"/>
</dbReference>
<accession>A0A1B3WDU4</accession>
<evidence type="ECO:0000313" key="2">
    <source>
        <dbReference type="Proteomes" id="UP000094757"/>
    </source>
</evidence>
<dbReference type="RefSeq" id="WP_022513804.1">
    <property type="nucleotide sequence ID" value="NZ_CP017037.1"/>
</dbReference>